<dbReference type="Pfam" id="PF22075">
    <property type="entry name" value="DUF6939"/>
    <property type="match status" value="1"/>
</dbReference>
<protein>
    <submittedName>
        <fullName evidence="1">Uncharacterized protein</fullName>
    </submittedName>
</protein>
<accession>A0ABQ3D356</accession>
<evidence type="ECO:0000313" key="1">
    <source>
        <dbReference type="EMBL" id="GHA54295.1"/>
    </source>
</evidence>
<sequence>MNPFHHDPALRLPVPGLPADVRACSVESVWQALKIVDGATDLGMLTGPPSKRPPESERGPGYDYGATTFSYGGRPIGLVAARYLIYLPVYLYALEHVVPEEVTREIGDALSAGRDVVFYDWDSNLDIEDTRDSFSHSAVLAAWFGGRMENEFVARRARWLGADEAARAPLPLDRYHRFHQH</sequence>
<name>A0ABQ3D356_9ACTN</name>
<keyword evidence="2" id="KW-1185">Reference proteome</keyword>
<proteinExistence type="predicted"/>
<gene>
    <name evidence="1" type="ORF">GCM10010345_68640</name>
</gene>
<dbReference type="Proteomes" id="UP000653644">
    <property type="component" value="Unassembled WGS sequence"/>
</dbReference>
<reference evidence="2" key="1">
    <citation type="journal article" date="2019" name="Int. J. Syst. Evol. Microbiol.">
        <title>The Global Catalogue of Microorganisms (GCM) 10K type strain sequencing project: providing services to taxonomists for standard genome sequencing and annotation.</title>
        <authorList>
            <consortium name="The Broad Institute Genomics Platform"/>
            <consortium name="The Broad Institute Genome Sequencing Center for Infectious Disease"/>
            <person name="Wu L."/>
            <person name="Ma J."/>
        </authorList>
    </citation>
    <scope>NUCLEOTIDE SEQUENCE [LARGE SCALE GENOMIC DNA]</scope>
    <source>
        <strain evidence="2">JCM 4733</strain>
    </source>
</reference>
<dbReference type="InterPro" id="IPR054219">
    <property type="entry name" value="DUF6939"/>
</dbReference>
<organism evidence="1 2">
    <name type="scientific">Streptomyces canarius</name>
    <dbReference type="NCBI Taxonomy" id="285453"/>
    <lineage>
        <taxon>Bacteria</taxon>
        <taxon>Bacillati</taxon>
        <taxon>Actinomycetota</taxon>
        <taxon>Actinomycetes</taxon>
        <taxon>Kitasatosporales</taxon>
        <taxon>Streptomycetaceae</taxon>
        <taxon>Streptomyces</taxon>
    </lineage>
</organism>
<dbReference type="EMBL" id="BMVN01000034">
    <property type="protein sequence ID" value="GHA54295.1"/>
    <property type="molecule type" value="Genomic_DNA"/>
</dbReference>
<evidence type="ECO:0000313" key="2">
    <source>
        <dbReference type="Proteomes" id="UP000653644"/>
    </source>
</evidence>
<comment type="caution">
    <text evidence="1">The sequence shown here is derived from an EMBL/GenBank/DDBJ whole genome shotgun (WGS) entry which is preliminary data.</text>
</comment>